<feature type="domain" description="Reverse transcriptase zinc-binding" evidence="1">
    <location>
        <begin position="172"/>
        <end position="259"/>
    </location>
</feature>
<name>A0AAW2ISD8_SESRA</name>
<accession>A0AAW2ISD8</accession>
<reference evidence="2" key="1">
    <citation type="submission" date="2020-06" db="EMBL/GenBank/DDBJ databases">
        <authorList>
            <person name="Li T."/>
            <person name="Hu X."/>
            <person name="Zhang T."/>
            <person name="Song X."/>
            <person name="Zhang H."/>
            <person name="Dai N."/>
            <person name="Sheng W."/>
            <person name="Hou X."/>
            <person name="Wei L."/>
        </authorList>
    </citation>
    <scope>NUCLEOTIDE SEQUENCE</scope>
    <source>
        <strain evidence="2">G02</strain>
        <tissue evidence="2">Leaf</tissue>
    </source>
</reference>
<dbReference type="InterPro" id="IPR026960">
    <property type="entry name" value="RVT-Znf"/>
</dbReference>
<evidence type="ECO:0000259" key="1">
    <source>
        <dbReference type="Pfam" id="PF13966"/>
    </source>
</evidence>
<protein>
    <recommendedName>
        <fullName evidence="1">Reverse transcriptase zinc-binding domain-containing protein</fullName>
    </recommendedName>
</protein>
<organism evidence="2">
    <name type="scientific">Sesamum radiatum</name>
    <name type="common">Black benniseed</name>
    <dbReference type="NCBI Taxonomy" id="300843"/>
    <lineage>
        <taxon>Eukaryota</taxon>
        <taxon>Viridiplantae</taxon>
        <taxon>Streptophyta</taxon>
        <taxon>Embryophyta</taxon>
        <taxon>Tracheophyta</taxon>
        <taxon>Spermatophyta</taxon>
        <taxon>Magnoliopsida</taxon>
        <taxon>eudicotyledons</taxon>
        <taxon>Gunneridae</taxon>
        <taxon>Pentapetalae</taxon>
        <taxon>asterids</taxon>
        <taxon>lamiids</taxon>
        <taxon>Lamiales</taxon>
        <taxon>Pedaliaceae</taxon>
        <taxon>Sesamum</taxon>
    </lineage>
</organism>
<comment type="caution">
    <text evidence="2">The sequence shown here is derived from an EMBL/GenBank/DDBJ whole genome shotgun (WGS) entry which is preliminary data.</text>
</comment>
<dbReference type="AlphaFoldDB" id="A0AAW2ISD8"/>
<sequence>MEKLSRKKEVGGLGLRKLGAINLAMLAKQVWRIIMKPDALLSRILKHKYFSSTDVFQAVAGSGCSFTWRSIISARNMVSAGFRWQVGNGHSVKIRTDKWVPRPWTFKVLTAQNTLGWDATVSELLSEEGEWNEEFMQTVFRPEDIGAINGISPCRGTPDKLRWHFEKHGRYEVKSTYHLFCTGTVPNSLSSFTGSSSRKPEGWSFIWSDDVSPRVRLFAWRACRDSLPTSSNLARRGVTQEGVCPWCGTEGEDLFHTLFLSISPVSSGLFPTSRGAPSTAHTLIWRRGSMVCIRVLEGHTLFASCLSTGCCGERVIGCYSRILPHRRGFCWSVLGA</sequence>
<gene>
    <name evidence="2" type="ORF">Sradi_7189600</name>
</gene>
<dbReference type="Pfam" id="PF13966">
    <property type="entry name" value="zf-RVT"/>
    <property type="match status" value="1"/>
</dbReference>
<evidence type="ECO:0000313" key="2">
    <source>
        <dbReference type="EMBL" id="KAL0284756.1"/>
    </source>
</evidence>
<reference evidence="2" key="2">
    <citation type="journal article" date="2024" name="Plant">
        <title>Genomic evolution and insights into agronomic trait innovations of Sesamum species.</title>
        <authorList>
            <person name="Miao H."/>
            <person name="Wang L."/>
            <person name="Qu L."/>
            <person name="Liu H."/>
            <person name="Sun Y."/>
            <person name="Le M."/>
            <person name="Wang Q."/>
            <person name="Wei S."/>
            <person name="Zheng Y."/>
            <person name="Lin W."/>
            <person name="Duan Y."/>
            <person name="Cao H."/>
            <person name="Xiong S."/>
            <person name="Wang X."/>
            <person name="Wei L."/>
            <person name="Li C."/>
            <person name="Ma Q."/>
            <person name="Ju M."/>
            <person name="Zhao R."/>
            <person name="Li G."/>
            <person name="Mu C."/>
            <person name="Tian Q."/>
            <person name="Mei H."/>
            <person name="Zhang T."/>
            <person name="Gao T."/>
            <person name="Zhang H."/>
        </authorList>
    </citation>
    <scope>NUCLEOTIDE SEQUENCE</scope>
    <source>
        <strain evidence="2">G02</strain>
    </source>
</reference>
<dbReference type="EMBL" id="JACGWJ010001106">
    <property type="protein sequence ID" value="KAL0284756.1"/>
    <property type="molecule type" value="Genomic_DNA"/>
</dbReference>
<proteinExistence type="predicted"/>